<feature type="transmembrane region" description="Helical" evidence="2">
    <location>
        <begin position="196"/>
        <end position="216"/>
    </location>
</feature>
<feature type="transmembrane region" description="Helical" evidence="2">
    <location>
        <begin position="154"/>
        <end position="176"/>
    </location>
</feature>
<organism evidence="4 5">
    <name type="scientific">Tricholomella constricta</name>
    <dbReference type="NCBI Taxonomy" id="117010"/>
    <lineage>
        <taxon>Eukaryota</taxon>
        <taxon>Fungi</taxon>
        <taxon>Dikarya</taxon>
        <taxon>Basidiomycota</taxon>
        <taxon>Agaricomycotina</taxon>
        <taxon>Agaricomycetes</taxon>
        <taxon>Agaricomycetidae</taxon>
        <taxon>Agaricales</taxon>
        <taxon>Tricholomatineae</taxon>
        <taxon>Lyophyllaceae</taxon>
        <taxon>Tricholomella</taxon>
    </lineage>
</organism>
<proteinExistence type="predicted"/>
<dbReference type="Proteomes" id="UP000565441">
    <property type="component" value="Unassembled WGS sequence"/>
</dbReference>
<feature type="transmembrane region" description="Helical" evidence="2">
    <location>
        <begin position="42"/>
        <end position="69"/>
    </location>
</feature>
<feature type="transmembrane region" description="Helical" evidence="2">
    <location>
        <begin position="116"/>
        <end position="134"/>
    </location>
</feature>
<name>A0A8H5HFQ1_9AGAR</name>
<sequence>MGSLDASLGALLLGVFLNTYFYGIVSFQYIAYHYTKFNDPLWIRALVFSFFCLDTFHSTSIVYMIWVYAAQKFNDPMALHAHTWPYRTVALTTAIAAFLAQMFLGYRIFRLTRNKIGYCIIIFLSLTCLVLGILSGSAFNLKIITHAADLKFVLTAWLCLEVCVDSLITGVLCYILSRSRTGFHTSDTIIKRLIRASVQTGLFTGLFTMVSLVLFLKFPTSHLSTVFGFPVGRVYSNTLMDTLLVRHTLRELVNGSRTDTSGIWELENLKRFPQASTKTSVQLHIRTEVYSDAHVIDNDPPTSPFFEVAKKHLPATFDDDDDGLESRSVAEGWVPEANSKV</sequence>
<feature type="region of interest" description="Disordered" evidence="1">
    <location>
        <begin position="317"/>
        <end position="341"/>
    </location>
</feature>
<dbReference type="Pfam" id="PF20152">
    <property type="entry name" value="DUF6534"/>
    <property type="match status" value="1"/>
</dbReference>
<dbReference type="PANTHER" id="PTHR40465:SF1">
    <property type="entry name" value="DUF6534 DOMAIN-CONTAINING PROTEIN"/>
    <property type="match status" value="1"/>
</dbReference>
<dbReference type="PANTHER" id="PTHR40465">
    <property type="entry name" value="CHROMOSOME 1, WHOLE GENOME SHOTGUN SEQUENCE"/>
    <property type="match status" value="1"/>
</dbReference>
<protein>
    <recommendedName>
        <fullName evidence="3">DUF6534 domain-containing protein</fullName>
    </recommendedName>
</protein>
<dbReference type="AlphaFoldDB" id="A0A8H5HFQ1"/>
<feature type="domain" description="DUF6534" evidence="3">
    <location>
        <begin position="162"/>
        <end position="247"/>
    </location>
</feature>
<dbReference type="OrthoDB" id="2562493at2759"/>
<evidence type="ECO:0000256" key="2">
    <source>
        <dbReference type="SAM" id="Phobius"/>
    </source>
</evidence>
<evidence type="ECO:0000256" key="1">
    <source>
        <dbReference type="SAM" id="MobiDB-lite"/>
    </source>
</evidence>
<comment type="caution">
    <text evidence="4">The sequence shown here is derived from an EMBL/GenBank/DDBJ whole genome shotgun (WGS) entry which is preliminary data.</text>
</comment>
<gene>
    <name evidence="4" type="ORF">D9615_002827</name>
</gene>
<evidence type="ECO:0000313" key="4">
    <source>
        <dbReference type="EMBL" id="KAF5382543.1"/>
    </source>
</evidence>
<evidence type="ECO:0000259" key="3">
    <source>
        <dbReference type="Pfam" id="PF20152"/>
    </source>
</evidence>
<dbReference type="InterPro" id="IPR045339">
    <property type="entry name" value="DUF6534"/>
</dbReference>
<dbReference type="EMBL" id="JAACJP010000008">
    <property type="protein sequence ID" value="KAF5382543.1"/>
    <property type="molecule type" value="Genomic_DNA"/>
</dbReference>
<feature type="transmembrane region" description="Helical" evidence="2">
    <location>
        <begin position="89"/>
        <end position="109"/>
    </location>
</feature>
<accession>A0A8H5HFQ1</accession>
<evidence type="ECO:0000313" key="5">
    <source>
        <dbReference type="Proteomes" id="UP000565441"/>
    </source>
</evidence>
<reference evidence="4 5" key="1">
    <citation type="journal article" date="2020" name="ISME J.">
        <title>Uncovering the hidden diversity of litter-decomposition mechanisms in mushroom-forming fungi.</title>
        <authorList>
            <person name="Floudas D."/>
            <person name="Bentzer J."/>
            <person name="Ahren D."/>
            <person name="Johansson T."/>
            <person name="Persson P."/>
            <person name="Tunlid A."/>
        </authorList>
    </citation>
    <scope>NUCLEOTIDE SEQUENCE [LARGE SCALE GENOMIC DNA]</scope>
    <source>
        <strain evidence="4 5">CBS 661.87</strain>
    </source>
</reference>
<keyword evidence="5" id="KW-1185">Reference proteome</keyword>
<keyword evidence="2" id="KW-0472">Membrane</keyword>
<keyword evidence="2" id="KW-1133">Transmembrane helix</keyword>
<feature type="transmembrane region" description="Helical" evidence="2">
    <location>
        <begin position="6"/>
        <end position="30"/>
    </location>
</feature>
<keyword evidence="2" id="KW-0812">Transmembrane</keyword>